<evidence type="ECO:0000313" key="5">
    <source>
        <dbReference type="Proteomes" id="UP001287356"/>
    </source>
</evidence>
<sequence length="622" mass="68645">MPLFPTRDTRLNVDYSLVSDQLYDGDVHSDEEVENEKAYARWVWNRTGWHKISLIFRAAHSRLSFALPFVASFAKHLSILLPSFVLSLYRRLLGRTPPTPVRSRPLGSTAYLDGLRGVAALVVYIFHFNYLWFPNLGRGYGSSQNDFLFWQLPIVRVLHSGRSSVTIFFIISGYVLTLKTLTAIHKGQGDRVLDSLAGSLFRRPLRLYLPIIVSTAIAAVLIRFDNVFIPNIGCGDIPPRAATWTEQFWHWLATTEKTVSPFRPVTGREGLWGNDYNGHLWTIPTEFKGSLQVFLLLLAFSRSRRWVHLFGVSIAGHWQLVKGDYDQTLFCVGLLLAELSLVLPPSSLFSDSSLSWSSSSTMPRTIRAYLSDATALWHVGTLALFAASVHLMSYPQAGGPSSPGFRTISTLVPSSYRSNEGRIQQFWISTGSITFVLALMYSPPVQRWPRWGSRWPSGSGSAALEDEAAMPQSEIELAQSAGRNDSSVGNSSSSSSGQRPSEPLLQRLFTSVFAQYLGRISYSLYLWHGAVNHIVGQRHLHPAAAALQAGEGGAAGLAAAGLADDAAAVRAAAHAAFAWRWACAAAANTLVLFWASDLFYRVVDVPAVRLTRAISAWALARV</sequence>
<evidence type="ECO:0000256" key="1">
    <source>
        <dbReference type="SAM" id="MobiDB-lite"/>
    </source>
</evidence>
<reference evidence="4" key="2">
    <citation type="submission" date="2023-06" db="EMBL/GenBank/DDBJ databases">
        <authorList>
            <consortium name="Lawrence Berkeley National Laboratory"/>
            <person name="Haridas S."/>
            <person name="Hensen N."/>
            <person name="Bonometti L."/>
            <person name="Westerberg I."/>
            <person name="Brannstrom I.O."/>
            <person name="Guillou S."/>
            <person name="Cros-Aarteil S."/>
            <person name="Calhoun S."/>
            <person name="Kuo A."/>
            <person name="Mondo S."/>
            <person name="Pangilinan J."/>
            <person name="Riley R."/>
            <person name="Labutti K."/>
            <person name="Andreopoulos B."/>
            <person name="Lipzen A."/>
            <person name="Chen C."/>
            <person name="Yanf M."/>
            <person name="Daum C."/>
            <person name="Ng V."/>
            <person name="Clum A."/>
            <person name="Steindorff A."/>
            <person name="Ohm R."/>
            <person name="Martin F."/>
            <person name="Silar P."/>
            <person name="Natvig D."/>
            <person name="Lalanne C."/>
            <person name="Gautier V."/>
            <person name="Ament-Velasquez S.L."/>
            <person name="Kruys A."/>
            <person name="Hutchinson M.I."/>
            <person name="Powell A.J."/>
            <person name="Barry K."/>
            <person name="Miller A.N."/>
            <person name="Grigoriev I.V."/>
            <person name="Debuchy R."/>
            <person name="Gladieux P."/>
            <person name="Thoren M.H."/>
            <person name="Johannesson H."/>
        </authorList>
    </citation>
    <scope>NUCLEOTIDE SEQUENCE</scope>
    <source>
        <strain evidence="4">CBS 958.72</strain>
    </source>
</reference>
<dbReference type="Proteomes" id="UP001287356">
    <property type="component" value="Unassembled WGS sequence"/>
</dbReference>
<keyword evidence="5" id="KW-1185">Reference proteome</keyword>
<dbReference type="InterPro" id="IPR050879">
    <property type="entry name" value="Acyltransferase_3"/>
</dbReference>
<evidence type="ECO:0000256" key="2">
    <source>
        <dbReference type="SAM" id="Phobius"/>
    </source>
</evidence>
<dbReference type="AlphaFoldDB" id="A0AAE0N9G8"/>
<dbReference type="GO" id="GO:0016747">
    <property type="term" value="F:acyltransferase activity, transferring groups other than amino-acyl groups"/>
    <property type="evidence" value="ECO:0007669"/>
    <property type="project" value="InterPro"/>
</dbReference>
<feature type="domain" description="Acyltransferase 3" evidence="3">
    <location>
        <begin position="110"/>
        <end position="315"/>
    </location>
</feature>
<name>A0AAE0N9G8_9PEZI</name>
<reference evidence="4" key="1">
    <citation type="journal article" date="2023" name="Mol. Phylogenet. Evol.">
        <title>Genome-scale phylogeny and comparative genomics of the fungal order Sordariales.</title>
        <authorList>
            <person name="Hensen N."/>
            <person name="Bonometti L."/>
            <person name="Westerberg I."/>
            <person name="Brannstrom I.O."/>
            <person name="Guillou S."/>
            <person name="Cros-Aarteil S."/>
            <person name="Calhoun S."/>
            <person name="Haridas S."/>
            <person name="Kuo A."/>
            <person name="Mondo S."/>
            <person name="Pangilinan J."/>
            <person name="Riley R."/>
            <person name="LaButti K."/>
            <person name="Andreopoulos B."/>
            <person name="Lipzen A."/>
            <person name="Chen C."/>
            <person name="Yan M."/>
            <person name="Daum C."/>
            <person name="Ng V."/>
            <person name="Clum A."/>
            <person name="Steindorff A."/>
            <person name="Ohm R.A."/>
            <person name="Martin F."/>
            <person name="Silar P."/>
            <person name="Natvig D.O."/>
            <person name="Lalanne C."/>
            <person name="Gautier V."/>
            <person name="Ament-Velasquez S.L."/>
            <person name="Kruys A."/>
            <person name="Hutchinson M.I."/>
            <person name="Powell A.J."/>
            <person name="Barry K."/>
            <person name="Miller A.N."/>
            <person name="Grigoriev I.V."/>
            <person name="Debuchy R."/>
            <person name="Gladieux P."/>
            <person name="Hiltunen Thoren M."/>
            <person name="Johannesson H."/>
        </authorList>
    </citation>
    <scope>NUCLEOTIDE SEQUENCE</scope>
    <source>
        <strain evidence="4">CBS 958.72</strain>
    </source>
</reference>
<keyword evidence="4" id="KW-0012">Acyltransferase</keyword>
<gene>
    <name evidence="4" type="ORF">B0T24DRAFT_205799</name>
</gene>
<accession>A0AAE0N9G8</accession>
<evidence type="ECO:0000259" key="3">
    <source>
        <dbReference type="Pfam" id="PF01757"/>
    </source>
</evidence>
<keyword evidence="2" id="KW-0812">Transmembrane</keyword>
<keyword evidence="4" id="KW-0808">Transferase</keyword>
<feature type="transmembrane region" description="Helical" evidence="2">
    <location>
        <begin position="110"/>
        <end position="133"/>
    </location>
</feature>
<dbReference type="Pfam" id="PF01757">
    <property type="entry name" value="Acyl_transf_3"/>
    <property type="match status" value="1"/>
</dbReference>
<dbReference type="PANTHER" id="PTHR23028">
    <property type="entry name" value="ACETYLTRANSFERASE"/>
    <property type="match status" value="1"/>
</dbReference>
<proteinExistence type="predicted"/>
<organism evidence="4 5">
    <name type="scientific">Lasiosphaeria ovina</name>
    <dbReference type="NCBI Taxonomy" id="92902"/>
    <lineage>
        <taxon>Eukaryota</taxon>
        <taxon>Fungi</taxon>
        <taxon>Dikarya</taxon>
        <taxon>Ascomycota</taxon>
        <taxon>Pezizomycotina</taxon>
        <taxon>Sordariomycetes</taxon>
        <taxon>Sordariomycetidae</taxon>
        <taxon>Sordariales</taxon>
        <taxon>Lasiosphaeriaceae</taxon>
        <taxon>Lasiosphaeria</taxon>
    </lineage>
</organism>
<keyword evidence="2" id="KW-1133">Transmembrane helix</keyword>
<evidence type="ECO:0000313" key="4">
    <source>
        <dbReference type="EMBL" id="KAK3375717.1"/>
    </source>
</evidence>
<feature type="transmembrane region" description="Helical" evidence="2">
    <location>
        <begin position="205"/>
        <end position="224"/>
    </location>
</feature>
<comment type="caution">
    <text evidence="4">The sequence shown here is derived from an EMBL/GenBank/DDBJ whole genome shotgun (WGS) entry which is preliminary data.</text>
</comment>
<dbReference type="InterPro" id="IPR002656">
    <property type="entry name" value="Acyl_transf_3_dom"/>
</dbReference>
<dbReference type="EMBL" id="JAULSN010000003">
    <property type="protein sequence ID" value="KAK3375717.1"/>
    <property type="molecule type" value="Genomic_DNA"/>
</dbReference>
<feature type="transmembrane region" description="Helical" evidence="2">
    <location>
        <begin position="165"/>
        <end position="184"/>
    </location>
</feature>
<dbReference type="PANTHER" id="PTHR23028:SF134">
    <property type="entry name" value="PUTATIVE (AFU_ORTHOLOGUE AFUA_4G08520)-RELATED"/>
    <property type="match status" value="1"/>
</dbReference>
<feature type="region of interest" description="Disordered" evidence="1">
    <location>
        <begin position="478"/>
        <end position="501"/>
    </location>
</feature>
<feature type="compositionally biased region" description="Low complexity" evidence="1">
    <location>
        <begin position="486"/>
        <end position="497"/>
    </location>
</feature>
<keyword evidence="2" id="KW-0472">Membrane</keyword>
<protein>
    <submittedName>
        <fullName evidence="4">Acyltransferase family-domain-containing protein</fullName>
    </submittedName>
</protein>